<proteinExistence type="predicted"/>
<name>A0A9W4CGK1_9CYAN</name>
<feature type="transmembrane region" description="Helical" evidence="1">
    <location>
        <begin position="6"/>
        <end position="30"/>
    </location>
</feature>
<evidence type="ECO:0000313" key="3">
    <source>
        <dbReference type="Proteomes" id="UP001153719"/>
    </source>
</evidence>
<dbReference type="EMBL" id="LR882967">
    <property type="protein sequence ID" value="CAD5929655.1"/>
    <property type="molecule type" value="Genomic_DNA"/>
</dbReference>
<protein>
    <submittedName>
        <fullName evidence="2">Uncharacterized protein</fullName>
    </submittedName>
</protein>
<evidence type="ECO:0000313" key="2">
    <source>
        <dbReference type="EMBL" id="CAD5929655.1"/>
    </source>
</evidence>
<gene>
    <name evidence="2" type="ORF">NO713_01202</name>
</gene>
<dbReference type="AlphaFoldDB" id="A0A9W4CGK1"/>
<keyword evidence="1" id="KW-0812">Transmembrane</keyword>
<keyword evidence="1" id="KW-1133">Transmembrane helix</keyword>
<evidence type="ECO:0000256" key="1">
    <source>
        <dbReference type="SAM" id="Phobius"/>
    </source>
</evidence>
<sequence>MDEMATANLIAQVITVIGSLGFFFVTFQALKQLEK</sequence>
<keyword evidence="1" id="KW-0472">Membrane</keyword>
<dbReference type="Proteomes" id="UP001153719">
    <property type="component" value="Chromosome"/>
</dbReference>
<accession>A0A9W4CGK1</accession>
<organism evidence="2 3">
    <name type="scientific">Planktothrix pseudagardhii</name>
    <dbReference type="NCBI Taxonomy" id="132604"/>
    <lineage>
        <taxon>Bacteria</taxon>
        <taxon>Bacillati</taxon>
        <taxon>Cyanobacteriota</taxon>
        <taxon>Cyanophyceae</taxon>
        <taxon>Oscillatoriophycideae</taxon>
        <taxon>Oscillatoriales</taxon>
        <taxon>Microcoleaceae</taxon>
        <taxon>Planktothrix</taxon>
    </lineage>
</organism>
<keyword evidence="3" id="KW-1185">Reference proteome</keyword>
<reference evidence="2" key="1">
    <citation type="submission" date="2020-09" db="EMBL/GenBank/DDBJ databases">
        <authorList>
            <person name="Blom J."/>
        </authorList>
    </citation>
    <scope>NUCLEOTIDE SEQUENCE</scope>
    <source>
        <strain evidence="2">No.713</strain>
    </source>
</reference>
<dbReference type="KEGG" id="ppsu:NO713_01202"/>